<organism evidence="1 2">
    <name type="scientific">Pseudomonas promysalinigenes</name>
    <dbReference type="NCBI Taxonomy" id="485898"/>
    <lineage>
        <taxon>Bacteria</taxon>
        <taxon>Pseudomonadati</taxon>
        <taxon>Pseudomonadota</taxon>
        <taxon>Gammaproteobacteria</taxon>
        <taxon>Pseudomonadales</taxon>
        <taxon>Pseudomonadaceae</taxon>
        <taxon>Pseudomonas</taxon>
    </lineage>
</organism>
<dbReference type="RefSeq" id="WP_261743900.1">
    <property type="nucleotide sequence ID" value="NZ_CP104557.1"/>
</dbReference>
<reference evidence="1" key="1">
    <citation type="submission" date="2022-09" db="EMBL/GenBank/DDBJ databases">
        <title>Complete genome sequence of Pseudomonas promysalinigenes strain RL-WG26, a newly isolated PGPR with the potential for plant salinity stress alleviation.</title>
        <authorList>
            <person name="Ren L."/>
            <person name="Wang G."/>
            <person name="Hu H."/>
        </authorList>
    </citation>
    <scope>NUCLEOTIDE SEQUENCE</scope>
    <source>
        <strain evidence="1">RL-WG26</strain>
    </source>
</reference>
<keyword evidence="2" id="KW-1185">Reference proteome</keyword>
<name>A0ABY6AIX8_9PSED</name>
<dbReference type="Proteomes" id="UP001064504">
    <property type="component" value="Chromosome"/>
</dbReference>
<proteinExistence type="predicted"/>
<accession>A0ABY6AIX8</accession>
<evidence type="ECO:0000313" key="1">
    <source>
        <dbReference type="EMBL" id="UXH38778.1"/>
    </source>
</evidence>
<dbReference type="EMBL" id="CP104557">
    <property type="protein sequence ID" value="UXH38778.1"/>
    <property type="molecule type" value="Genomic_DNA"/>
</dbReference>
<evidence type="ECO:0000313" key="2">
    <source>
        <dbReference type="Proteomes" id="UP001064504"/>
    </source>
</evidence>
<gene>
    <name evidence="1" type="ORF">N5C08_17620</name>
</gene>
<sequence length="269" mass="30492">MTVVLGAGATSFIYQVGGDILDGRWSSKGVALYLHSVPLQRGEPVYFFYGSPSLANGERLIVPVELTAQNESEKVAKRVALSLRYPKSSGRHMIPDNIFRSTGSINSEDVTLDVNASDEFVYANHRISYMPPKDHVNIVDGAFSVSVARAGWSYLSLPSGLDIKASMSSESSASEDWELRYRAVSAENINQLRDWINFDYGQRLAREFREREGFLKYLWGWALSKKVSVFGFNPNYSYDPAEKVYFPKDNPKQYKLFRFSPYSRDLIFN</sequence>
<protein>
    <submittedName>
        <fullName evidence="1">Uncharacterized protein</fullName>
    </submittedName>
</protein>